<name>A0A0E9LSJ5_9BACT</name>
<dbReference type="InterPro" id="IPR051199">
    <property type="entry name" value="LPS_LOS_Heptosyltrfase"/>
</dbReference>
<evidence type="ECO:0000256" key="3">
    <source>
        <dbReference type="SAM" id="Phobius"/>
    </source>
</evidence>
<proteinExistence type="predicted"/>
<organism evidence="4 5">
    <name type="scientific">Geofilum rubicundum JCM 15548</name>
    <dbReference type="NCBI Taxonomy" id="1236989"/>
    <lineage>
        <taxon>Bacteria</taxon>
        <taxon>Pseudomonadati</taxon>
        <taxon>Bacteroidota</taxon>
        <taxon>Bacteroidia</taxon>
        <taxon>Marinilabiliales</taxon>
        <taxon>Marinilabiliaceae</taxon>
        <taxon>Geofilum</taxon>
    </lineage>
</organism>
<dbReference type="EMBL" id="BAZW01000002">
    <property type="protein sequence ID" value="GAO28263.1"/>
    <property type="molecule type" value="Genomic_DNA"/>
</dbReference>
<dbReference type="InterPro" id="IPR002201">
    <property type="entry name" value="Glyco_trans_9"/>
</dbReference>
<evidence type="ECO:0000313" key="5">
    <source>
        <dbReference type="Proteomes" id="UP000032900"/>
    </source>
</evidence>
<dbReference type="STRING" id="1236989.JCM15548_1337"/>
<evidence type="ECO:0000313" key="4">
    <source>
        <dbReference type="EMBL" id="GAO28263.1"/>
    </source>
</evidence>
<dbReference type="PANTHER" id="PTHR30160:SF22">
    <property type="entry name" value="LIPOPOLYSACCHARIDE CORE BIOSYNTHESIS PROTEIN"/>
    <property type="match status" value="1"/>
</dbReference>
<evidence type="ECO:0000256" key="2">
    <source>
        <dbReference type="ARBA" id="ARBA00022679"/>
    </source>
</evidence>
<dbReference type="Pfam" id="PF01075">
    <property type="entry name" value="Glyco_transf_9"/>
    <property type="match status" value="1"/>
</dbReference>
<dbReference type="RefSeq" id="WP_062122116.1">
    <property type="nucleotide sequence ID" value="NZ_BAZW01000002.1"/>
</dbReference>
<dbReference type="GO" id="GO:0008713">
    <property type="term" value="F:ADP-heptose-lipopolysaccharide heptosyltransferase activity"/>
    <property type="evidence" value="ECO:0007669"/>
    <property type="project" value="TreeGrafter"/>
</dbReference>
<dbReference type="PANTHER" id="PTHR30160">
    <property type="entry name" value="TETRAACYLDISACCHARIDE 4'-KINASE-RELATED"/>
    <property type="match status" value="1"/>
</dbReference>
<keyword evidence="2 4" id="KW-0808">Transferase</keyword>
<keyword evidence="1" id="KW-0328">Glycosyltransferase</keyword>
<keyword evidence="3" id="KW-0812">Transmembrane</keyword>
<dbReference type="GO" id="GO:0009244">
    <property type="term" value="P:lipopolysaccharide core region biosynthetic process"/>
    <property type="evidence" value="ECO:0007669"/>
    <property type="project" value="TreeGrafter"/>
</dbReference>
<feature type="transmembrane region" description="Helical" evidence="3">
    <location>
        <begin position="7"/>
        <end position="28"/>
    </location>
</feature>
<evidence type="ECO:0000256" key="1">
    <source>
        <dbReference type="ARBA" id="ARBA00022676"/>
    </source>
</evidence>
<dbReference type="CDD" id="cd03789">
    <property type="entry name" value="GT9_LPS_heptosyltransferase"/>
    <property type="match status" value="1"/>
</dbReference>
<protein>
    <submittedName>
        <fullName evidence="4">ADP-heptose:LPS heptosyltransferase</fullName>
    </submittedName>
</protein>
<reference evidence="4 5" key="1">
    <citation type="journal article" date="2015" name="Microbes Environ.">
        <title>Distribution and evolution of nitrogen fixation genes in the phylum bacteroidetes.</title>
        <authorList>
            <person name="Inoue J."/>
            <person name="Oshima K."/>
            <person name="Suda W."/>
            <person name="Sakamoto M."/>
            <person name="Iino T."/>
            <person name="Noda S."/>
            <person name="Hongoh Y."/>
            <person name="Hattori M."/>
            <person name="Ohkuma M."/>
        </authorList>
    </citation>
    <scope>NUCLEOTIDE SEQUENCE [LARGE SCALE GENOMIC DNA]</scope>
    <source>
        <strain evidence="4">JCM 15548</strain>
    </source>
</reference>
<accession>A0A0E9LSJ5</accession>
<dbReference type="Proteomes" id="UP000032900">
    <property type="component" value="Unassembled WGS sequence"/>
</dbReference>
<keyword evidence="5" id="KW-1185">Reference proteome</keyword>
<dbReference type="Gene3D" id="3.40.50.2000">
    <property type="entry name" value="Glycogen Phosphorylase B"/>
    <property type="match status" value="2"/>
</dbReference>
<dbReference type="SUPFAM" id="SSF53756">
    <property type="entry name" value="UDP-Glycosyltransferase/glycogen phosphorylase"/>
    <property type="match status" value="1"/>
</dbReference>
<gene>
    <name evidence="4" type="ORF">JCM15548_1337</name>
</gene>
<keyword evidence="3" id="KW-0472">Membrane</keyword>
<dbReference type="AlphaFoldDB" id="A0A0E9LSJ5"/>
<comment type="caution">
    <text evidence="4">The sequence shown here is derived from an EMBL/GenBank/DDBJ whole genome shotgun (WGS) entry which is preliminary data.</text>
</comment>
<keyword evidence="3" id="KW-1133">Transmembrane helix</keyword>
<dbReference type="GO" id="GO:0005829">
    <property type="term" value="C:cytosol"/>
    <property type="evidence" value="ECO:0007669"/>
    <property type="project" value="TreeGrafter"/>
</dbReference>
<sequence>MSRVKRILVFRFSALGDVAMTIPVLWSFTKQYPDYEMVFVSRPFVGKLFEPLSNVRFIGVDFNGRYKGFGGLVRLFLDLRKEGPFDFMVDLHGVLRTQVLKTLFRLAGVSSFSIDKGRAPKKALTRKTHKIFRPLATSFDNYRQVFLEAGLDFHLGPFPGRQLYGLAKETKTFECMKGESVKVGFAPFAKHPWKMWPEEKARVLVEEMEKRGFRIFLFGGRGAEQEQLAKWALGRSQIHNLAGQYGMDDELRLMGQLDVMVSMDSANMHLASLVETPVVSIWGATHPYAGFYGWGQDPDSAVQTELACRPCSVFGNKPCHRGDFACMQRISPEMVIQKISRIIQA</sequence>